<keyword evidence="15" id="KW-1185">Reference proteome</keyword>
<dbReference type="CDD" id="cd00609">
    <property type="entry name" value="AAT_like"/>
    <property type="match status" value="1"/>
</dbReference>
<dbReference type="EMBL" id="SCEB01214811">
    <property type="protein sequence ID" value="RXM33056.1"/>
    <property type="molecule type" value="Genomic_DNA"/>
</dbReference>
<dbReference type="FunFam" id="1.10.238.10:FF:000116">
    <property type="entry name" value="calretinin isoform X2"/>
    <property type="match status" value="1"/>
</dbReference>
<sequence length="702" mass="78854">MANKQQPPFLHLAELTSSQFLDIWKHFDSDGNGYIEGKELENFFTELEKARRGAGVGGPSSNVSEKMKEFMQNFDKNADGRIELSELAQILPTEENFLLCFRQFVSSSSEFMEAWRKYDTDRSGYIEANELKAFLSDLLKKANRHYDDQKLHEYTQTIGAKLNAEQFNAIFTYYDKDGNGYIDEQELDALLKDLSEKNKQDMDIHNLTGYRQTIMSLSDGGKLYRKELEIVLSCCFNRRCYPGPYLSQATGSPSSSACFFSVNSLHWFYQPSAAMALLKSRKIILNVGAYYPSLAVFPARASSVWSQVEMGPPDPILGVTEAFKRDANPKKMNLGVGAYRDDNGKPFVLSCVRKAEAQITAKKMDKEYLPIGGLAEFAKASAELALGQNHEVLKSGRYTTMQTISGTGSLRVGGNFLARFYKSSSEVYLPKPSWGNHTPIFRDAGLQLGGYRYYDPKTCGFDFAGALDDISKIPEKSIVLFHACAHNPTGVDPKPEQWKELAALVKKRSLFPFFDMAYQGFASGDIDRDAWAVRHFIDQGLNIVLSQSYAKNMGLYGERVGGFTVVCIDAEEAKRVESQLKILIRPMYSNPPMNGARIAATIMNTPELRQEWLQEVKGMANRIISMREQLVSNLKKEGSSHNWQHIVDQIGMFCFTGLKPDQVERLTKEHSVYLTKDGRISMAGVTSANVAYLAHAIHQVTK</sequence>
<dbReference type="FunFam" id="3.90.1150.10:FF:000160">
    <property type="entry name" value="Similar to aspartate aminotransferase"/>
    <property type="match status" value="1"/>
</dbReference>
<feature type="domain" description="EF-hand" evidence="13">
    <location>
        <begin position="106"/>
        <end position="141"/>
    </location>
</feature>
<dbReference type="Pfam" id="PF13499">
    <property type="entry name" value="EF-hand_7"/>
    <property type="match status" value="2"/>
</dbReference>
<gene>
    <name evidence="14" type="ORF">EOD39_5783</name>
</gene>
<evidence type="ECO:0000256" key="9">
    <source>
        <dbReference type="ARBA" id="ARBA00022898"/>
    </source>
</evidence>
<comment type="subunit">
    <text evidence="4 12">Homodimer.</text>
</comment>
<comment type="catalytic activity">
    <reaction evidence="11 12">
        <text>L-aspartate + 2-oxoglutarate = oxaloacetate + L-glutamate</text>
        <dbReference type="Rhea" id="RHEA:21824"/>
        <dbReference type="ChEBI" id="CHEBI:16452"/>
        <dbReference type="ChEBI" id="CHEBI:16810"/>
        <dbReference type="ChEBI" id="CHEBI:29985"/>
        <dbReference type="ChEBI" id="CHEBI:29991"/>
        <dbReference type="EC" id="2.6.1.1"/>
    </reaction>
</comment>
<dbReference type="FunFam" id="3.90.1150.10:FF:000001">
    <property type="entry name" value="Aspartate aminotransferase"/>
    <property type="match status" value="1"/>
</dbReference>
<dbReference type="NCBIfam" id="NF006719">
    <property type="entry name" value="PRK09257.1"/>
    <property type="match status" value="1"/>
</dbReference>
<evidence type="ECO:0000313" key="15">
    <source>
        <dbReference type="Proteomes" id="UP000289886"/>
    </source>
</evidence>
<feature type="domain" description="EF-hand" evidence="13">
    <location>
        <begin position="162"/>
        <end position="197"/>
    </location>
</feature>
<dbReference type="Gene3D" id="1.10.238.10">
    <property type="entry name" value="EF-hand"/>
    <property type="match status" value="3"/>
</dbReference>
<dbReference type="GO" id="GO:0005509">
    <property type="term" value="F:calcium ion binding"/>
    <property type="evidence" value="ECO:0007669"/>
    <property type="project" value="InterPro"/>
</dbReference>
<proteinExistence type="inferred from homology"/>
<evidence type="ECO:0000256" key="6">
    <source>
        <dbReference type="ARBA" id="ARBA00022679"/>
    </source>
</evidence>
<dbReference type="PANTHER" id="PTHR11879:SF22">
    <property type="entry name" value="ASPARTATE AMINOTRANSFERASE, MITOCHONDRIAL"/>
    <property type="match status" value="1"/>
</dbReference>
<evidence type="ECO:0000256" key="2">
    <source>
        <dbReference type="ARBA" id="ARBA00004305"/>
    </source>
</evidence>
<evidence type="ECO:0000256" key="8">
    <source>
        <dbReference type="ARBA" id="ARBA00022837"/>
    </source>
</evidence>
<dbReference type="PROSITE" id="PS00018">
    <property type="entry name" value="EF_HAND_1"/>
    <property type="match status" value="4"/>
</dbReference>
<dbReference type="InterPro" id="IPR004839">
    <property type="entry name" value="Aminotransferase_I/II_large"/>
</dbReference>
<dbReference type="PRINTS" id="PR00799">
    <property type="entry name" value="TRANSAMINASE"/>
</dbReference>
<keyword evidence="7" id="KW-0479">Metal-binding</keyword>
<keyword evidence="8" id="KW-0106">Calcium</keyword>
<comment type="caution">
    <text evidence="14">The sequence shown here is derived from an EMBL/GenBank/DDBJ whole genome shotgun (WGS) entry which is preliminary data.</text>
</comment>
<evidence type="ECO:0000313" key="14">
    <source>
        <dbReference type="EMBL" id="RXM33056.1"/>
    </source>
</evidence>
<dbReference type="InterPro" id="IPR002048">
    <property type="entry name" value="EF_hand_dom"/>
</dbReference>
<protein>
    <recommendedName>
        <fullName evidence="12">Aspartate aminotransferase</fullName>
        <ecNumber evidence="12">2.6.1.1</ecNumber>
    </recommendedName>
</protein>
<feature type="domain" description="EF-hand" evidence="13">
    <location>
        <begin position="62"/>
        <end position="97"/>
    </location>
</feature>
<dbReference type="PROSITE" id="PS00105">
    <property type="entry name" value="AA_TRANSFER_CLASS_1"/>
    <property type="match status" value="1"/>
</dbReference>
<comment type="subcellular location">
    <subcellularLocation>
        <location evidence="2">Mitochondrion matrix</location>
    </subcellularLocation>
</comment>
<dbReference type="SUPFAM" id="SSF47473">
    <property type="entry name" value="EF-hand"/>
    <property type="match status" value="1"/>
</dbReference>
<dbReference type="InterPro" id="IPR018247">
    <property type="entry name" value="EF_Hand_1_Ca_BS"/>
</dbReference>
<evidence type="ECO:0000256" key="10">
    <source>
        <dbReference type="ARBA" id="ARBA00023128"/>
    </source>
</evidence>
<dbReference type="GO" id="GO:0030170">
    <property type="term" value="F:pyridoxal phosphate binding"/>
    <property type="evidence" value="ECO:0007669"/>
    <property type="project" value="InterPro"/>
</dbReference>
<dbReference type="PROSITE" id="PS50222">
    <property type="entry name" value="EF_HAND_2"/>
    <property type="match status" value="4"/>
</dbReference>
<feature type="domain" description="EF-hand" evidence="13">
    <location>
        <begin position="15"/>
        <end position="50"/>
    </location>
</feature>
<dbReference type="EC" id="2.6.1.1" evidence="12"/>
<keyword evidence="10" id="KW-0496">Mitochondrion</keyword>
<dbReference type="InterPro" id="IPR004838">
    <property type="entry name" value="NHTrfase_class1_PyrdxlP-BS"/>
</dbReference>
<dbReference type="GO" id="GO:0005759">
    <property type="term" value="C:mitochondrial matrix"/>
    <property type="evidence" value="ECO:0007669"/>
    <property type="project" value="UniProtKB-SubCell"/>
</dbReference>
<organism evidence="14 15">
    <name type="scientific">Acipenser ruthenus</name>
    <name type="common">Sterlet sturgeon</name>
    <dbReference type="NCBI Taxonomy" id="7906"/>
    <lineage>
        <taxon>Eukaryota</taxon>
        <taxon>Metazoa</taxon>
        <taxon>Chordata</taxon>
        <taxon>Craniata</taxon>
        <taxon>Vertebrata</taxon>
        <taxon>Euteleostomi</taxon>
        <taxon>Actinopterygii</taxon>
        <taxon>Chondrostei</taxon>
        <taxon>Acipenseriformes</taxon>
        <taxon>Acipenseridae</taxon>
        <taxon>Acipenser</taxon>
    </lineage>
</organism>
<dbReference type="InterPro" id="IPR015422">
    <property type="entry name" value="PyrdxlP-dep_Trfase_small"/>
</dbReference>
<dbReference type="Gene3D" id="3.90.1150.10">
    <property type="entry name" value="Aspartate Aminotransferase, domain 1"/>
    <property type="match status" value="1"/>
</dbReference>
<dbReference type="Pfam" id="PF00155">
    <property type="entry name" value="Aminotran_1_2"/>
    <property type="match status" value="1"/>
</dbReference>
<evidence type="ECO:0000256" key="7">
    <source>
        <dbReference type="ARBA" id="ARBA00022723"/>
    </source>
</evidence>
<dbReference type="GO" id="GO:0006533">
    <property type="term" value="P:L-aspartate catabolic process"/>
    <property type="evidence" value="ECO:0007669"/>
    <property type="project" value="TreeGrafter"/>
</dbReference>
<dbReference type="InterPro" id="IPR011992">
    <property type="entry name" value="EF-hand-dom_pair"/>
</dbReference>
<evidence type="ECO:0000256" key="12">
    <source>
        <dbReference type="RuleBase" id="RU000480"/>
    </source>
</evidence>
<evidence type="ECO:0000256" key="3">
    <source>
        <dbReference type="ARBA" id="ARBA00007441"/>
    </source>
</evidence>
<evidence type="ECO:0000259" key="13">
    <source>
        <dbReference type="PROSITE" id="PS50222"/>
    </source>
</evidence>
<dbReference type="SMART" id="SM00054">
    <property type="entry name" value="EFh"/>
    <property type="match status" value="4"/>
</dbReference>
<dbReference type="PANTHER" id="PTHR11879">
    <property type="entry name" value="ASPARTATE AMINOTRANSFERASE"/>
    <property type="match status" value="1"/>
</dbReference>
<reference evidence="14 15" key="1">
    <citation type="submission" date="2019-01" db="EMBL/GenBank/DDBJ databases">
        <title>Draft Genome and Complete Hox-Cluster Characterization of the Sterlet Sturgeon (Acipenser ruthenus).</title>
        <authorList>
            <person name="Wei Q."/>
        </authorList>
    </citation>
    <scope>NUCLEOTIDE SEQUENCE [LARGE SCALE GENOMIC DNA]</scope>
    <source>
        <strain evidence="14">WHYD16114868_AA</strain>
        <tissue evidence="14">Blood</tissue>
    </source>
</reference>
<keyword evidence="5 12" id="KW-0032">Aminotransferase</keyword>
<keyword evidence="6 12" id="KW-0808">Transferase</keyword>
<comment type="miscellaneous">
    <text evidence="12">In eukaryotes there are cytoplasmic, mitochondrial and chloroplastic isozymes.</text>
</comment>
<dbReference type="InterPro" id="IPR015421">
    <property type="entry name" value="PyrdxlP-dep_Trfase_major"/>
</dbReference>
<dbReference type="Gene3D" id="3.40.640.10">
    <property type="entry name" value="Type I PLP-dependent aspartate aminotransferase-like (Major domain)"/>
    <property type="match status" value="1"/>
</dbReference>
<comment type="cofactor">
    <cofactor evidence="1">
        <name>pyridoxal 5'-phosphate</name>
        <dbReference type="ChEBI" id="CHEBI:597326"/>
    </cofactor>
</comment>
<name>A0A444UD05_ACIRT</name>
<dbReference type="SUPFAM" id="SSF53383">
    <property type="entry name" value="PLP-dependent transferases"/>
    <property type="match status" value="1"/>
</dbReference>
<keyword evidence="9" id="KW-0663">Pyridoxal phosphate</keyword>
<dbReference type="AlphaFoldDB" id="A0A444UD05"/>
<accession>A0A444UD05</accession>
<dbReference type="Proteomes" id="UP000289886">
    <property type="component" value="Unassembled WGS sequence"/>
</dbReference>
<evidence type="ECO:0000256" key="1">
    <source>
        <dbReference type="ARBA" id="ARBA00001933"/>
    </source>
</evidence>
<dbReference type="InterPro" id="IPR015424">
    <property type="entry name" value="PyrdxlP-dep_Trfase"/>
</dbReference>
<comment type="similarity">
    <text evidence="3">Belongs to the class-I pyridoxal-phosphate-dependent aminotransferase family.</text>
</comment>
<dbReference type="InterPro" id="IPR000796">
    <property type="entry name" value="Asp_trans"/>
</dbReference>
<evidence type="ECO:0000256" key="11">
    <source>
        <dbReference type="ARBA" id="ARBA00049185"/>
    </source>
</evidence>
<evidence type="ECO:0000256" key="5">
    <source>
        <dbReference type="ARBA" id="ARBA00022576"/>
    </source>
</evidence>
<evidence type="ECO:0000256" key="4">
    <source>
        <dbReference type="ARBA" id="ARBA00011738"/>
    </source>
</evidence>
<dbReference type="GO" id="GO:0004069">
    <property type="term" value="F:L-aspartate:2-oxoglutarate aminotransferase activity"/>
    <property type="evidence" value="ECO:0007669"/>
    <property type="project" value="UniProtKB-EC"/>
</dbReference>
<dbReference type="FunFam" id="3.40.640.10:FF:000026">
    <property type="entry name" value="Aspartate aminotransferase"/>
    <property type="match status" value="1"/>
</dbReference>